<keyword evidence="3" id="KW-1185">Reference proteome</keyword>
<sequence>MEAAGHLLFFGRWPPKSIPDQFSLVPIRDVSPARLMAYKKEVILLMFHLRLLFNGHHKTRVVVEEVLSQVSSLLASPLDGVNQTKRLGRASGNSAPSATISGIGPNGERPFLISTDFPGVAGLSWDEELVDSPFEDEHPDDPSEVEEDVPFEEELVLVEATSTTEFGELGAEQGLPYTPLASSSSGVLTRGVNFGYDTSTSGLRILGVEKYSQLDHERVPSSKRGTAYIDFCPQPPDHQSRLGG</sequence>
<evidence type="ECO:0000313" key="3">
    <source>
        <dbReference type="Proteomes" id="UP001153076"/>
    </source>
</evidence>
<protein>
    <submittedName>
        <fullName evidence="2">Uncharacterized protein</fullName>
    </submittedName>
</protein>
<comment type="caution">
    <text evidence="2">The sequence shown here is derived from an EMBL/GenBank/DDBJ whole genome shotgun (WGS) entry which is preliminary data.</text>
</comment>
<reference evidence="2" key="1">
    <citation type="submission" date="2022-04" db="EMBL/GenBank/DDBJ databases">
        <title>Carnegiea gigantea Genome sequencing and assembly v2.</title>
        <authorList>
            <person name="Copetti D."/>
            <person name="Sanderson M.J."/>
            <person name="Burquez A."/>
            <person name="Wojciechowski M.F."/>
        </authorList>
    </citation>
    <scope>NUCLEOTIDE SEQUENCE</scope>
    <source>
        <strain evidence="2">SGP5-SGP5p</strain>
        <tissue evidence="2">Aerial part</tissue>
    </source>
</reference>
<gene>
    <name evidence="2" type="ORF">Cgig2_006586</name>
</gene>
<accession>A0A9Q1KQC3</accession>
<dbReference type="Proteomes" id="UP001153076">
    <property type="component" value="Unassembled WGS sequence"/>
</dbReference>
<evidence type="ECO:0000313" key="2">
    <source>
        <dbReference type="EMBL" id="KAJ8446958.1"/>
    </source>
</evidence>
<organism evidence="2 3">
    <name type="scientific">Carnegiea gigantea</name>
    <dbReference type="NCBI Taxonomy" id="171969"/>
    <lineage>
        <taxon>Eukaryota</taxon>
        <taxon>Viridiplantae</taxon>
        <taxon>Streptophyta</taxon>
        <taxon>Embryophyta</taxon>
        <taxon>Tracheophyta</taxon>
        <taxon>Spermatophyta</taxon>
        <taxon>Magnoliopsida</taxon>
        <taxon>eudicotyledons</taxon>
        <taxon>Gunneridae</taxon>
        <taxon>Pentapetalae</taxon>
        <taxon>Caryophyllales</taxon>
        <taxon>Cactineae</taxon>
        <taxon>Cactaceae</taxon>
        <taxon>Cactoideae</taxon>
        <taxon>Echinocereeae</taxon>
        <taxon>Carnegiea</taxon>
    </lineage>
</organism>
<dbReference type="AlphaFoldDB" id="A0A9Q1KQC3"/>
<name>A0A9Q1KQC3_9CARY</name>
<evidence type="ECO:0000256" key="1">
    <source>
        <dbReference type="SAM" id="MobiDB-lite"/>
    </source>
</evidence>
<proteinExistence type="predicted"/>
<dbReference type="EMBL" id="JAKOGI010000044">
    <property type="protein sequence ID" value="KAJ8446958.1"/>
    <property type="molecule type" value="Genomic_DNA"/>
</dbReference>
<feature type="region of interest" description="Disordered" evidence="1">
    <location>
        <begin position="223"/>
        <end position="244"/>
    </location>
</feature>